<feature type="domain" description="Aldehyde dehydrogenase" evidence="2">
    <location>
        <begin position="7"/>
        <end position="264"/>
    </location>
</feature>
<dbReference type="Pfam" id="PF00171">
    <property type="entry name" value="Aldedh"/>
    <property type="match status" value="1"/>
</dbReference>
<dbReference type="InterPro" id="IPR016162">
    <property type="entry name" value="Ald_DH_N"/>
</dbReference>
<dbReference type="InterPro" id="IPR016161">
    <property type="entry name" value="Ald_DH/histidinol_DH"/>
</dbReference>
<dbReference type="PANTHER" id="PTHR11699">
    <property type="entry name" value="ALDEHYDE DEHYDROGENASE-RELATED"/>
    <property type="match status" value="1"/>
</dbReference>
<dbReference type="EMBL" id="JACRTB010000037">
    <property type="protein sequence ID" value="MBC8577568.1"/>
    <property type="molecule type" value="Genomic_DNA"/>
</dbReference>
<organism evidence="3 4">
    <name type="scientific">Yanshouia hominis</name>
    <dbReference type="NCBI Taxonomy" id="2763673"/>
    <lineage>
        <taxon>Bacteria</taxon>
        <taxon>Bacillati</taxon>
        <taxon>Bacillota</taxon>
        <taxon>Clostridia</taxon>
        <taxon>Eubacteriales</taxon>
        <taxon>Oscillospiraceae</taxon>
        <taxon>Yanshouia</taxon>
    </lineage>
</organism>
<proteinExistence type="predicted"/>
<gene>
    <name evidence="3" type="ORF">H8717_14300</name>
</gene>
<dbReference type="SUPFAM" id="SSF53720">
    <property type="entry name" value="ALDH-like"/>
    <property type="match status" value="1"/>
</dbReference>
<reference evidence="3 4" key="1">
    <citation type="submission" date="2020-08" db="EMBL/GenBank/DDBJ databases">
        <title>Genome public.</title>
        <authorList>
            <person name="Liu C."/>
            <person name="Sun Q."/>
        </authorList>
    </citation>
    <scope>NUCLEOTIDE SEQUENCE [LARGE SCALE GENOMIC DNA]</scope>
    <source>
        <strain evidence="3 4">BX1</strain>
    </source>
</reference>
<dbReference type="Gene3D" id="3.40.605.10">
    <property type="entry name" value="Aldehyde Dehydrogenase, Chain A, domain 1"/>
    <property type="match status" value="1"/>
</dbReference>
<comment type="caution">
    <text evidence="3">The sequence shown here is derived from an EMBL/GenBank/DDBJ whole genome shotgun (WGS) entry which is preliminary data.</text>
</comment>
<dbReference type="Gene3D" id="3.40.309.10">
    <property type="entry name" value="Aldehyde Dehydrogenase, Chain A, domain 2"/>
    <property type="match status" value="1"/>
</dbReference>
<keyword evidence="4" id="KW-1185">Reference proteome</keyword>
<dbReference type="InterPro" id="IPR016163">
    <property type="entry name" value="Ald_DH_C"/>
</dbReference>
<name>A0ABR7NMC9_9FIRM</name>
<dbReference type="RefSeq" id="WP_262400960.1">
    <property type="nucleotide sequence ID" value="NZ_JACRTB010000037.1"/>
</dbReference>
<dbReference type="CDD" id="cd07122">
    <property type="entry name" value="ALDH_F20_ACDH"/>
    <property type="match status" value="1"/>
</dbReference>
<evidence type="ECO:0000259" key="2">
    <source>
        <dbReference type="Pfam" id="PF00171"/>
    </source>
</evidence>
<sequence>METQVYLESLVAAARKAQQEFETYSQERVDAACRSIGKVIYDNAELLAHMAVDETGMGNYTSKIAKCKGKSKTTWLRMKGKKSRGIIEWDEKIGIAKVAKPIGVIGSVTPTTNPVITLMHNSMCSLKCGNAIILCPHPRAKKVGAKVVELMNGALEQLDMPQNLIQIIPEPTMELSAGLMSAVDLCICTGGPSMVKAAYSSGKPAMGVGQGNVQVLVDRDVDLNEVAQMVLTGRTFDNGVLCTCEQNVIVPQEKRTEMLKAFADNGAYVIDDEENAERLRECVFPGGVLNKNVVGANPDVIGEMAGIPVPPEARAIVCRTKGYAREDSLSKEKLFPVLAVFTYDRWEDCVEIARANLEMEGAGHSCVIHSNTKKHIEYVPTRVNVSRYAVNQIGGTGLGGALDNGLNPTTTLGCGTWGNNVISENLYYHNLMNVSRISYRIKDAVIPTDEEIWEK</sequence>
<protein>
    <submittedName>
        <fullName evidence="3">Aldehyde dehydrogenase family protein</fullName>
    </submittedName>
</protein>
<keyword evidence="1" id="KW-0560">Oxidoreductase</keyword>
<evidence type="ECO:0000313" key="3">
    <source>
        <dbReference type="EMBL" id="MBC8577568.1"/>
    </source>
</evidence>
<dbReference type="InterPro" id="IPR015590">
    <property type="entry name" value="Aldehyde_DH_dom"/>
</dbReference>
<evidence type="ECO:0000313" key="4">
    <source>
        <dbReference type="Proteomes" id="UP000658131"/>
    </source>
</evidence>
<dbReference type="Proteomes" id="UP000658131">
    <property type="component" value="Unassembled WGS sequence"/>
</dbReference>
<evidence type="ECO:0000256" key="1">
    <source>
        <dbReference type="ARBA" id="ARBA00023002"/>
    </source>
</evidence>
<accession>A0ABR7NMC9</accession>